<comment type="caution">
    <text evidence="3">The sequence shown here is derived from an EMBL/GenBank/DDBJ whole genome shotgun (WGS) entry which is preliminary data.</text>
</comment>
<dbReference type="SUPFAM" id="SSF81606">
    <property type="entry name" value="PP2C-like"/>
    <property type="match status" value="1"/>
</dbReference>
<sequence>MSNETTVVIGTATEKGPRRALNCDAFAHHVFHDRLAVAVVDGSGTSAAIAEVAQLTATVAARVAARRTPVHGIVTASEVCADPSVMCPDPSGTIVVATAEPGGVWRVAWAGDSSAYAYRNDEAWRLTKPHTKGQRMRDEGEPEEEARKHDHQVTNDVSRVDRYGVGSVVARCPLLVLASDGLLRVDDDEMADILRAHPAPQDAADALLKAARARTADDITVLVVPHPEANGKEVTP</sequence>
<dbReference type="InterPro" id="IPR001932">
    <property type="entry name" value="PPM-type_phosphatase-like_dom"/>
</dbReference>
<organism evidence="3 4">
    <name type="scientific">Goodfellowiella coeruleoviolacea</name>
    <dbReference type="NCBI Taxonomy" id="334858"/>
    <lineage>
        <taxon>Bacteria</taxon>
        <taxon>Bacillati</taxon>
        <taxon>Actinomycetota</taxon>
        <taxon>Actinomycetes</taxon>
        <taxon>Pseudonocardiales</taxon>
        <taxon>Pseudonocardiaceae</taxon>
        <taxon>Goodfellowiella</taxon>
    </lineage>
</organism>
<keyword evidence="4" id="KW-1185">Reference proteome</keyword>
<dbReference type="SMART" id="SM00332">
    <property type="entry name" value="PP2Cc"/>
    <property type="match status" value="1"/>
</dbReference>
<proteinExistence type="predicted"/>
<evidence type="ECO:0000313" key="4">
    <source>
        <dbReference type="Proteomes" id="UP001206128"/>
    </source>
</evidence>
<accession>A0AAE3GJ22</accession>
<evidence type="ECO:0000256" key="1">
    <source>
        <dbReference type="SAM" id="MobiDB-lite"/>
    </source>
</evidence>
<dbReference type="EMBL" id="JAMTCK010000017">
    <property type="protein sequence ID" value="MCP2169126.1"/>
    <property type="molecule type" value="Genomic_DNA"/>
</dbReference>
<dbReference type="Proteomes" id="UP001206128">
    <property type="component" value="Unassembled WGS sequence"/>
</dbReference>
<gene>
    <name evidence="3" type="ORF">LX83_006010</name>
</gene>
<feature type="region of interest" description="Disordered" evidence="1">
    <location>
        <begin position="130"/>
        <end position="153"/>
    </location>
</feature>
<evidence type="ECO:0000313" key="3">
    <source>
        <dbReference type="EMBL" id="MCP2169126.1"/>
    </source>
</evidence>
<protein>
    <submittedName>
        <fullName evidence="3">Serine/threonine protein phosphatase PrpC</fullName>
    </submittedName>
</protein>
<reference evidence="3" key="1">
    <citation type="submission" date="2022-06" db="EMBL/GenBank/DDBJ databases">
        <title>Genomic Encyclopedia of Archaeal and Bacterial Type Strains, Phase II (KMG-II): from individual species to whole genera.</title>
        <authorList>
            <person name="Goeker M."/>
        </authorList>
    </citation>
    <scope>NUCLEOTIDE SEQUENCE</scope>
    <source>
        <strain evidence="3">DSM 43935</strain>
    </source>
</reference>
<dbReference type="Gene3D" id="3.60.40.10">
    <property type="entry name" value="PPM-type phosphatase domain"/>
    <property type="match status" value="1"/>
</dbReference>
<feature type="compositionally biased region" description="Basic and acidic residues" evidence="1">
    <location>
        <begin position="135"/>
        <end position="153"/>
    </location>
</feature>
<dbReference type="RefSeq" id="WP_253777635.1">
    <property type="nucleotide sequence ID" value="NZ_JAMTCK010000017.1"/>
</dbReference>
<feature type="domain" description="PPM-type phosphatase" evidence="2">
    <location>
        <begin position="8"/>
        <end position="226"/>
    </location>
</feature>
<evidence type="ECO:0000259" key="2">
    <source>
        <dbReference type="PROSITE" id="PS51746"/>
    </source>
</evidence>
<name>A0AAE3GJ22_9PSEU</name>
<dbReference type="InterPro" id="IPR036457">
    <property type="entry name" value="PPM-type-like_dom_sf"/>
</dbReference>
<dbReference type="AlphaFoldDB" id="A0AAE3GJ22"/>
<dbReference type="PROSITE" id="PS51746">
    <property type="entry name" value="PPM_2"/>
    <property type="match status" value="1"/>
</dbReference>